<name>A0A6V7S1J1_PLAVN</name>
<evidence type="ECO:0000313" key="2">
    <source>
        <dbReference type="EMBL" id="CAD2090113.1"/>
    </source>
</evidence>
<evidence type="ECO:0000256" key="1">
    <source>
        <dbReference type="SAM" id="MobiDB-lite"/>
    </source>
</evidence>
<protein>
    <submittedName>
        <fullName evidence="2">Uncharacterized protein</fullName>
    </submittedName>
</protein>
<organism evidence="2 3">
    <name type="scientific">Plasmodium vinckei lentum</name>
    <dbReference type="NCBI Taxonomy" id="138297"/>
    <lineage>
        <taxon>Eukaryota</taxon>
        <taxon>Sar</taxon>
        <taxon>Alveolata</taxon>
        <taxon>Apicomplexa</taxon>
        <taxon>Aconoidasida</taxon>
        <taxon>Haemosporida</taxon>
        <taxon>Plasmodiidae</taxon>
        <taxon>Plasmodium</taxon>
        <taxon>Plasmodium (Vinckeia)</taxon>
    </lineage>
</organism>
<dbReference type="VEuPathDB" id="PlasmoDB:PVLDE_0801430"/>
<gene>
    <name evidence="2" type="ORF">PVLDE_0801430</name>
</gene>
<feature type="compositionally biased region" description="Basic residues" evidence="1">
    <location>
        <begin position="58"/>
        <end position="72"/>
    </location>
</feature>
<dbReference type="AlphaFoldDB" id="A0A6V7S1J1"/>
<dbReference type="Proteomes" id="UP000515308">
    <property type="component" value="Chromosome PVLDE_08"/>
</dbReference>
<dbReference type="EMBL" id="LR865370">
    <property type="protein sequence ID" value="CAD2090113.1"/>
    <property type="molecule type" value="Genomic_DNA"/>
</dbReference>
<evidence type="ECO:0000313" key="3">
    <source>
        <dbReference type="Proteomes" id="UP000515308"/>
    </source>
</evidence>
<reference evidence="2 3" key="1">
    <citation type="submission" date="2020-08" db="EMBL/GenBank/DDBJ databases">
        <authorList>
            <person name="Ramaprasad A."/>
        </authorList>
    </citation>
    <scope>NUCLEOTIDE SEQUENCE [LARGE SCALE GENOMIC DNA]</scope>
</reference>
<proteinExistence type="predicted"/>
<accession>A0A6V7S1J1</accession>
<feature type="region of interest" description="Disordered" evidence="1">
    <location>
        <begin position="1"/>
        <end position="72"/>
    </location>
</feature>
<sequence length="72" mass="8007">MGCRQSKAKEPVTTRQSTLGRKSTGHEEKDDAPFTMKSAKNMRLDIKPPPVKAIPKISPKHAQKKSSSKKFT</sequence>